<evidence type="ECO:0000313" key="2">
    <source>
        <dbReference type="Proteomes" id="UP000189376"/>
    </source>
</evidence>
<dbReference type="EMBL" id="LFZS01000003">
    <property type="protein sequence ID" value="ONN55566.1"/>
    <property type="molecule type" value="Genomic_DNA"/>
</dbReference>
<dbReference type="AlphaFoldDB" id="A0A1V2V0A1"/>
<accession>A0A1V2V0A1</accession>
<dbReference type="RefSeq" id="WP_065420040.1">
    <property type="nucleotide sequence ID" value="NZ_LFZS01000003.1"/>
</dbReference>
<gene>
    <name evidence="1" type="ORF">AC058_06970</name>
</gene>
<reference evidence="1 2" key="1">
    <citation type="submission" date="2015-07" db="EMBL/GenBank/DDBJ databases">
        <title>Acinetobacter yuneri, a novel member of Acinetobacter calcoaceticus-Acinetobacter baumannii complex isolated from clinical specimen.</title>
        <authorList>
            <person name="Yu Y."/>
        </authorList>
    </citation>
    <scope>NUCLEOTIDE SEQUENCE [LARGE SCALE GENOMIC DNA]</scope>
    <source>
        <strain evidence="1 2">A362</strain>
    </source>
</reference>
<name>A0A1V2V0A1_9GAMM</name>
<keyword evidence="2" id="KW-1185">Reference proteome</keyword>
<dbReference type="Proteomes" id="UP000189376">
    <property type="component" value="Unassembled WGS sequence"/>
</dbReference>
<sequence length="219" mass="24401">MMYISLKQSGFVIKHLGLMIILGIGLTACDVNHAESKDHSSVSTTASKHENDAIKNNSAVTTLDAAAGRTFLPNNSQGHLQKLSASSLQYVGRYHTRISCTDAFADCENGEAEYILNLLADGSAYWNVIHYGRIGTKDGAKSAVVNQLCPNLTWKVDNVEHNLIIHCPASDVNFYFNIDSERILSVNLEKLFYSDYGKNREFLEQNYFVPTKAYILKKE</sequence>
<comment type="caution">
    <text evidence="1">The sequence shown here is derived from an EMBL/GenBank/DDBJ whole genome shotgun (WGS) entry which is preliminary data.</text>
</comment>
<organism evidence="1 2">
    <name type="scientific">Acinetobacter genomosp. 33YU</name>
    <dbReference type="NCBI Taxonomy" id="1675530"/>
    <lineage>
        <taxon>Bacteria</taxon>
        <taxon>Pseudomonadati</taxon>
        <taxon>Pseudomonadota</taxon>
        <taxon>Gammaproteobacteria</taxon>
        <taxon>Moraxellales</taxon>
        <taxon>Moraxellaceae</taxon>
        <taxon>Acinetobacter</taxon>
    </lineage>
</organism>
<evidence type="ECO:0000313" key="1">
    <source>
        <dbReference type="EMBL" id="ONN55566.1"/>
    </source>
</evidence>
<proteinExistence type="predicted"/>
<protein>
    <submittedName>
        <fullName evidence="1">Uncharacterized protein</fullName>
    </submittedName>
</protein>
<dbReference type="PROSITE" id="PS51257">
    <property type="entry name" value="PROKAR_LIPOPROTEIN"/>
    <property type="match status" value="1"/>
</dbReference>